<dbReference type="Proteomes" id="UP000244925">
    <property type="component" value="Unassembled WGS sequence"/>
</dbReference>
<feature type="domain" description="DUF3943" evidence="1">
    <location>
        <begin position="150"/>
        <end position="259"/>
    </location>
</feature>
<name>A0A2V1IY74_9BACT</name>
<protein>
    <submittedName>
        <fullName evidence="2">DUF3943 domain-containing protein</fullName>
    </submittedName>
</protein>
<reference evidence="3" key="1">
    <citation type="submission" date="2018-02" db="EMBL/GenBank/DDBJ databases">
        <authorList>
            <person name="Clavel T."/>
            <person name="Strowig T."/>
        </authorList>
    </citation>
    <scope>NUCLEOTIDE SEQUENCE [LARGE SCALE GENOMIC DNA]</scope>
    <source>
        <strain evidence="3">DSM 100764</strain>
    </source>
</reference>
<sequence length="311" mass="34563">MRRITVILTVMISAVYLAAGAVSLPTLTEISIPTPSISLPQAPKVPQTLVLHRASITNDDAGADDTTEATSAATEGCWSKKPSLYDYPYSPTRSMRDWNRLWANTAVLMGGGLTALGILELLPQESTAWNSHENGKTPLFKRWLRHVKEGPVWDGDKFIFNFVLHPYAGAAYYMSARSCGFNYWGSFVYCFCISTFFWEYGFEAFNEIPSAQDIVVTSVVGSIMGEAFYHAKRHIMSNGYRIFGSRALGYVAAFFCDPVNEVLGYFRGDQHRAIRRFDGAPRSMASASGGFVFNPTSRTGMRYGLTLTYSF</sequence>
<evidence type="ECO:0000313" key="3">
    <source>
        <dbReference type="Proteomes" id="UP000244925"/>
    </source>
</evidence>
<dbReference type="EMBL" id="PUBV01000008">
    <property type="protein sequence ID" value="PWB08068.1"/>
    <property type="molecule type" value="Genomic_DNA"/>
</dbReference>
<proteinExistence type="predicted"/>
<accession>A0A2V1IY74</accession>
<evidence type="ECO:0000259" key="1">
    <source>
        <dbReference type="Pfam" id="PF13084"/>
    </source>
</evidence>
<keyword evidence="3" id="KW-1185">Reference proteome</keyword>
<dbReference type="AlphaFoldDB" id="A0A2V1IY74"/>
<dbReference type="InterPro" id="IPR025079">
    <property type="entry name" value="DUF3943"/>
</dbReference>
<comment type="caution">
    <text evidence="2">The sequence shown here is derived from an EMBL/GenBank/DDBJ whole genome shotgun (WGS) entry which is preliminary data.</text>
</comment>
<gene>
    <name evidence="2" type="ORF">C5O25_05585</name>
</gene>
<organism evidence="2 3">
    <name type="scientific">Paramuribaculum intestinale</name>
    <dbReference type="NCBI Taxonomy" id="2094151"/>
    <lineage>
        <taxon>Bacteria</taxon>
        <taxon>Pseudomonadati</taxon>
        <taxon>Bacteroidota</taxon>
        <taxon>Bacteroidia</taxon>
        <taxon>Bacteroidales</taxon>
        <taxon>Muribaculaceae</taxon>
        <taxon>Paramuribaculum</taxon>
    </lineage>
</organism>
<dbReference type="Pfam" id="PF13084">
    <property type="entry name" value="DUF3943"/>
    <property type="match status" value="1"/>
</dbReference>
<evidence type="ECO:0000313" key="2">
    <source>
        <dbReference type="EMBL" id="PWB08068.1"/>
    </source>
</evidence>